<sequence length="789" mass="89130">MRIINFIVWLILFSLPMGVNAQGKEVIVKGVVVDGAVRPVEFATIIIKDKLTNTNVTGTTSGDDGAFELATVSDNFYVEVSFLGYEPVVLTNIKVVNGRVDMGTITLNESNNQVGEVVVRAEKSQTEFKLDKRVFNVGKDISSTGMSAMEVLNNVPSVNVDIEGAISLRGSEGVQILINGKPSVIASDESNALGTITAEMIERIEVITNPSAKYDAEGTSGIINIVIKKDERKGLNGSLSLNTGSPANHSVGVSLNRRTEKFNLFSQLGVGRREMPRDKKSINSDLINHSSIVTEGTEYRKETFYNVILGTDYHINDYNILTLSGNVAYEVEDQPSLIRYSQLVNGVEEARWFRDETTDATNPKWRYELQYVKNFKDDKEHQLLFSALGNFFGKDQSSVFTNTVNFGNVDGADQKTATDFQEAKYTFNLDYTNPLTEEIMIEAGGQYVLQDVNNDYEVSNWDNMQWLADDGLTNVFEYDQKVLGLYGTASYEGKKMGLKLGLRIEQTDLKTLLINTQESNDQNYYNFFPSIHTSLKLTSHFSLQAGYSKRIYRPRLWDLNPFFNIRNTYSVRAGNPDLQPEYTDSYELTSIYVLSKASLNFGVYYRYTTDAVENVSVYENNVNTSMPMNIGINHAGGIEFNGKYSPNNWLSFNGDFNYSYFNRKGEYDASSFDFNADQWSSKLVSKLKFPADVEVEITGNYRSKRKTVQWEYEDNLYASLGLRKKMMKGRVVVNLGVRDVFASRKSEYENHDSDYYLYGLTEGRRFFTFGISYGFGDGEAMEYSGRRRR</sequence>
<comment type="similarity">
    <text evidence="7">Belongs to the TonB-dependent receptor family.</text>
</comment>
<dbReference type="GO" id="GO:0009279">
    <property type="term" value="C:cell outer membrane"/>
    <property type="evidence" value="ECO:0007669"/>
    <property type="project" value="UniProtKB-SubCell"/>
</dbReference>
<proteinExistence type="inferred from homology"/>
<dbReference type="RefSeq" id="WP_052343139.1">
    <property type="nucleotide sequence ID" value="NZ_BAMD01000050.1"/>
</dbReference>
<dbReference type="PROSITE" id="PS52016">
    <property type="entry name" value="TONB_DEPENDENT_REC_3"/>
    <property type="match status" value="1"/>
</dbReference>
<evidence type="ECO:0000313" key="11">
    <source>
        <dbReference type="Proteomes" id="UP000019402"/>
    </source>
</evidence>
<comment type="caution">
    <text evidence="10">The sequence shown here is derived from an EMBL/GenBank/DDBJ whole genome shotgun (WGS) entry which is preliminary data.</text>
</comment>
<dbReference type="SUPFAM" id="SSF56935">
    <property type="entry name" value="Porins"/>
    <property type="match status" value="1"/>
</dbReference>
<dbReference type="SUPFAM" id="SSF49464">
    <property type="entry name" value="Carboxypeptidase regulatory domain-like"/>
    <property type="match status" value="1"/>
</dbReference>
<evidence type="ECO:0000259" key="8">
    <source>
        <dbReference type="Pfam" id="PF07715"/>
    </source>
</evidence>
<dbReference type="Gene3D" id="2.40.170.20">
    <property type="entry name" value="TonB-dependent receptor, beta-barrel domain"/>
    <property type="match status" value="1"/>
</dbReference>
<accession>W7YJE3</accession>
<keyword evidence="6 7" id="KW-0998">Cell outer membrane</keyword>
<dbReference type="PANTHER" id="PTHR40980">
    <property type="entry name" value="PLUG DOMAIN-CONTAINING PROTEIN"/>
    <property type="match status" value="1"/>
</dbReference>
<dbReference type="Gene3D" id="2.60.40.1120">
    <property type="entry name" value="Carboxypeptidase-like, regulatory domain"/>
    <property type="match status" value="1"/>
</dbReference>
<dbReference type="InterPro" id="IPR041700">
    <property type="entry name" value="OMP_b-brl_3"/>
</dbReference>
<dbReference type="eggNOG" id="COG4771">
    <property type="taxonomic scope" value="Bacteria"/>
</dbReference>
<dbReference type="STRING" id="869213.GCA_000517085_02046"/>
<evidence type="ECO:0000256" key="3">
    <source>
        <dbReference type="ARBA" id="ARBA00022452"/>
    </source>
</evidence>
<evidence type="ECO:0000256" key="2">
    <source>
        <dbReference type="ARBA" id="ARBA00022448"/>
    </source>
</evidence>
<dbReference type="Gene3D" id="2.170.130.10">
    <property type="entry name" value="TonB-dependent receptor, plug domain"/>
    <property type="match status" value="1"/>
</dbReference>
<evidence type="ECO:0000256" key="5">
    <source>
        <dbReference type="ARBA" id="ARBA00023136"/>
    </source>
</evidence>
<evidence type="ECO:0000256" key="7">
    <source>
        <dbReference type="PROSITE-ProRule" id="PRU01360"/>
    </source>
</evidence>
<dbReference type="InterPro" id="IPR008969">
    <property type="entry name" value="CarboxyPept-like_regulatory"/>
</dbReference>
<dbReference type="Pfam" id="PF13620">
    <property type="entry name" value="CarboxypepD_reg"/>
    <property type="match status" value="1"/>
</dbReference>
<dbReference type="Proteomes" id="UP000019402">
    <property type="component" value="Unassembled WGS sequence"/>
</dbReference>
<dbReference type="InterPro" id="IPR036942">
    <property type="entry name" value="Beta-barrel_TonB_sf"/>
</dbReference>
<dbReference type="InterPro" id="IPR039426">
    <property type="entry name" value="TonB-dep_rcpt-like"/>
</dbReference>
<evidence type="ECO:0000259" key="9">
    <source>
        <dbReference type="Pfam" id="PF14905"/>
    </source>
</evidence>
<gene>
    <name evidence="10" type="ORF">JCM21142_93338</name>
</gene>
<dbReference type="AlphaFoldDB" id="W7YJE3"/>
<comment type="subcellular location">
    <subcellularLocation>
        <location evidence="1 7">Cell outer membrane</location>
        <topology evidence="1 7">Multi-pass membrane protein</topology>
    </subcellularLocation>
</comment>
<reference evidence="10 11" key="1">
    <citation type="journal article" date="2014" name="Genome Announc.">
        <title>Draft Genome Sequence of Cytophaga fermentans JCM 21142T, a Facultative Anaerobe Isolated from Marine Mud.</title>
        <authorList>
            <person name="Starns D."/>
            <person name="Oshima K."/>
            <person name="Suda W."/>
            <person name="Iino T."/>
            <person name="Yuki M."/>
            <person name="Inoue J."/>
            <person name="Kitamura K."/>
            <person name="Iida T."/>
            <person name="Darby A."/>
            <person name="Hattori M."/>
            <person name="Ohkuma M."/>
        </authorList>
    </citation>
    <scope>NUCLEOTIDE SEQUENCE [LARGE SCALE GENOMIC DNA]</scope>
    <source>
        <strain evidence="10 11">JCM 21142</strain>
    </source>
</reference>
<keyword evidence="3 7" id="KW-1134">Transmembrane beta strand</keyword>
<organism evidence="10 11">
    <name type="scientific">Saccharicrinis fermentans DSM 9555 = JCM 21142</name>
    <dbReference type="NCBI Taxonomy" id="869213"/>
    <lineage>
        <taxon>Bacteria</taxon>
        <taxon>Pseudomonadati</taxon>
        <taxon>Bacteroidota</taxon>
        <taxon>Bacteroidia</taxon>
        <taxon>Marinilabiliales</taxon>
        <taxon>Marinilabiliaceae</taxon>
        <taxon>Saccharicrinis</taxon>
    </lineage>
</organism>
<dbReference type="PANTHER" id="PTHR40980:SF4">
    <property type="entry name" value="TONB-DEPENDENT RECEPTOR-LIKE BETA-BARREL DOMAIN-CONTAINING PROTEIN"/>
    <property type="match status" value="1"/>
</dbReference>
<dbReference type="InterPro" id="IPR037066">
    <property type="entry name" value="Plug_dom_sf"/>
</dbReference>
<protein>
    <submittedName>
        <fullName evidence="10">Outer membrane receptor FepA</fullName>
    </submittedName>
</protein>
<dbReference type="Pfam" id="PF14905">
    <property type="entry name" value="OMP_b-brl_3"/>
    <property type="match status" value="1"/>
</dbReference>
<keyword evidence="2 7" id="KW-0813">Transport</keyword>
<feature type="domain" description="TonB-dependent receptor plug" evidence="8">
    <location>
        <begin position="146"/>
        <end position="222"/>
    </location>
</feature>
<feature type="domain" description="Outer membrane protein beta-barrel" evidence="9">
    <location>
        <begin position="377"/>
        <end position="773"/>
    </location>
</feature>
<dbReference type="InterPro" id="IPR012910">
    <property type="entry name" value="Plug_dom"/>
</dbReference>
<keyword evidence="4 7" id="KW-0812">Transmembrane</keyword>
<dbReference type="Pfam" id="PF07715">
    <property type="entry name" value="Plug"/>
    <property type="match status" value="1"/>
</dbReference>
<name>W7YJE3_9BACT</name>
<dbReference type="EMBL" id="BAMD01000050">
    <property type="protein sequence ID" value="GAF04626.1"/>
    <property type="molecule type" value="Genomic_DNA"/>
</dbReference>
<evidence type="ECO:0000256" key="6">
    <source>
        <dbReference type="ARBA" id="ARBA00023237"/>
    </source>
</evidence>
<dbReference type="OrthoDB" id="8764943at2"/>
<evidence type="ECO:0000256" key="1">
    <source>
        <dbReference type="ARBA" id="ARBA00004571"/>
    </source>
</evidence>
<keyword evidence="5 7" id="KW-0472">Membrane</keyword>
<keyword evidence="10" id="KW-0675">Receptor</keyword>
<evidence type="ECO:0000313" key="10">
    <source>
        <dbReference type="EMBL" id="GAF04626.1"/>
    </source>
</evidence>
<evidence type="ECO:0000256" key="4">
    <source>
        <dbReference type="ARBA" id="ARBA00022692"/>
    </source>
</evidence>
<keyword evidence="11" id="KW-1185">Reference proteome</keyword>